<organism evidence="1 2">
    <name type="scientific">Punica granatum</name>
    <name type="common">Pomegranate</name>
    <dbReference type="NCBI Taxonomy" id="22663"/>
    <lineage>
        <taxon>Eukaryota</taxon>
        <taxon>Viridiplantae</taxon>
        <taxon>Streptophyta</taxon>
        <taxon>Embryophyta</taxon>
        <taxon>Tracheophyta</taxon>
        <taxon>Spermatophyta</taxon>
        <taxon>Magnoliopsida</taxon>
        <taxon>eudicotyledons</taxon>
        <taxon>Gunneridae</taxon>
        <taxon>Pentapetalae</taxon>
        <taxon>rosids</taxon>
        <taxon>malvids</taxon>
        <taxon>Myrtales</taxon>
        <taxon>Lythraceae</taxon>
        <taxon>Punica</taxon>
    </lineage>
</organism>
<keyword evidence="2" id="KW-1185">Reference proteome</keyword>
<dbReference type="Proteomes" id="UP000233551">
    <property type="component" value="Unassembled WGS sequence"/>
</dbReference>
<sequence>MEHLVILRIQIRRNKTDDTVGQIRIRKGCLFSTLPRPRSEKKVSVGRISDLWLHPPVEVAEVTGDLIWAAVGPALIARI</sequence>
<accession>A0A2I0HSC1</accession>
<comment type="caution">
    <text evidence="1">The sequence shown here is derived from an EMBL/GenBank/DDBJ whole genome shotgun (WGS) entry which is preliminary data.</text>
</comment>
<dbReference type="EMBL" id="PGOL01005811">
    <property type="protein sequence ID" value="PKI34618.1"/>
    <property type="molecule type" value="Genomic_DNA"/>
</dbReference>
<protein>
    <submittedName>
        <fullName evidence="1">Uncharacterized protein</fullName>
    </submittedName>
</protein>
<evidence type="ECO:0000313" key="1">
    <source>
        <dbReference type="EMBL" id="PKI34618.1"/>
    </source>
</evidence>
<gene>
    <name evidence="1" type="ORF">CRG98_045012</name>
</gene>
<evidence type="ECO:0000313" key="2">
    <source>
        <dbReference type="Proteomes" id="UP000233551"/>
    </source>
</evidence>
<name>A0A2I0HSC1_PUNGR</name>
<reference evidence="1 2" key="1">
    <citation type="submission" date="2017-11" db="EMBL/GenBank/DDBJ databases">
        <title>De-novo sequencing of pomegranate (Punica granatum L.) genome.</title>
        <authorList>
            <person name="Akparov Z."/>
            <person name="Amiraslanov A."/>
            <person name="Hajiyeva S."/>
            <person name="Abbasov M."/>
            <person name="Kaur K."/>
            <person name="Hamwieh A."/>
            <person name="Solovyev V."/>
            <person name="Salamov A."/>
            <person name="Braich B."/>
            <person name="Kosarev P."/>
            <person name="Mahmoud A."/>
            <person name="Hajiyev E."/>
            <person name="Babayeva S."/>
            <person name="Izzatullayeva V."/>
            <person name="Mammadov A."/>
            <person name="Mammadov A."/>
            <person name="Sharifova S."/>
            <person name="Ojaghi J."/>
            <person name="Eynullazada K."/>
            <person name="Bayramov B."/>
            <person name="Abdulazimova A."/>
            <person name="Shahmuradov I."/>
        </authorList>
    </citation>
    <scope>NUCLEOTIDE SEQUENCE [LARGE SCALE GENOMIC DNA]</scope>
    <source>
        <strain evidence="2">cv. AG2017</strain>
        <tissue evidence="1">Leaf</tissue>
    </source>
</reference>
<proteinExistence type="predicted"/>
<dbReference type="AlphaFoldDB" id="A0A2I0HSC1"/>